<dbReference type="SUPFAM" id="SSF54637">
    <property type="entry name" value="Thioesterase/thiol ester dehydrase-isomerase"/>
    <property type="match status" value="1"/>
</dbReference>
<dbReference type="Pfam" id="PF13279">
    <property type="entry name" value="4HBT_2"/>
    <property type="match status" value="1"/>
</dbReference>
<evidence type="ECO:0000313" key="2">
    <source>
        <dbReference type="Proteomes" id="UP001519924"/>
    </source>
</evidence>
<sequence length="154" mass="16938">MVRPADAAAPLSPFVHLRRISWAETDAARIAYTPRFLDFAVEAIEAWWRDRVGTDWYEMTVDRGIGTPFVHVALDFRSPVTPRDTLATTVLLVRLGGSSLRFAVAGRVGERLVYEGTLVCAFVDAAALRPVRAPEEFRAALEREVALAALGARG</sequence>
<protein>
    <submittedName>
        <fullName evidence="1">Acyl-CoA thioesterase</fullName>
    </submittedName>
</protein>
<organism evidence="1 2">
    <name type="scientific">Caldovatus aquaticus</name>
    <dbReference type="NCBI Taxonomy" id="2865671"/>
    <lineage>
        <taxon>Bacteria</taxon>
        <taxon>Pseudomonadati</taxon>
        <taxon>Pseudomonadota</taxon>
        <taxon>Alphaproteobacteria</taxon>
        <taxon>Acetobacterales</taxon>
        <taxon>Roseomonadaceae</taxon>
        <taxon>Caldovatus</taxon>
    </lineage>
</organism>
<evidence type="ECO:0000313" key="1">
    <source>
        <dbReference type="EMBL" id="MBW8268017.1"/>
    </source>
</evidence>
<dbReference type="EMBL" id="JAHZUY010000001">
    <property type="protein sequence ID" value="MBW8268017.1"/>
    <property type="molecule type" value="Genomic_DNA"/>
</dbReference>
<gene>
    <name evidence="1" type="ORF">K1J50_00770</name>
</gene>
<reference evidence="1 2" key="1">
    <citation type="submission" date="2021-08" db="EMBL/GenBank/DDBJ databases">
        <title>Caldovatus sediminis gen. nov., sp. nov., a moderately thermophilic bacterium isolated from a hot spring.</title>
        <authorList>
            <person name="Hu C.-J."/>
            <person name="Li W.-J."/>
            <person name="Xian W.-D."/>
        </authorList>
    </citation>
    <scope>NUCLEOTIDE SEQUENCE [LARGE SCALE GENOMIC DNA]</scope>
    <source>
        <strain evidence="1 2">SYSU G05006</strain>
    </source>
</reference>
<dbReference type="Proteomes" id="UP001519924">
    <property type="component" value="Unassembled WGS sequence"/>
</dbReference>
<dbReference type="InterPro" id="IPR029069">
    <property type="entry name" value="HotDog_dom_sf"/>
</dbReference>
<dbReference type="CDD" id="cd00586">
    <property type="entry name" value="4HBT"/>
    <property type="match status" value="1"/>
</dbReference>
<name>A0ABS7EXD0_9PROT</name>
<accession>A0ABS7EXD0</accession>
<keyword evidence="2" id="KW-1185">Reference proteome</keyword>
<proteinExistence type="predicted"/>
<comment type="caution">
    <text evidence="1">The sequence shown here is derived from an EMBL/GenBank/DDBJ whole genome shotgun (WGS) entry which is preliminary data.</text>
</comment>
<dbReference type="RefSeq" id="WP_220115523.1">
    <property type="nucleotide sequence ID" value="NZ_JAHZUY010000001.1"/>
</dbReference>
<dbReference type="Gene3D" id="3.10.129.10">
    <property type="entry name" value="Hotdog Thioesterase"/>
    <property type="match status" value="1"/>
</dbReference>